<dbReference type="RefSeq" id="WP_159446481.1">
    <property type="nucleotide sequence ID" value="NZ_FUYN01000009.1"/>
</dbReference>
<protein>
    <submittedName>
        <fullName evidence="1">Uncharacterized protein</fullName>
    </submittedName>
</protein>
<name>A0A1T5DFJ4_9FIRM</name>
<dbReference type="Proteomes" id="UP000243406">
    <property type="component" value="Unassembled WGS sequence"/>
</dbReference>
<dbReference type="EMBL" id="FUYN01000009">
    <property type="protein sequence ID" value="SKB70436.1"/>
    <property type="molecule type" value="Genomic_DNA"/>
</dbReference>
<gene>
    <name evidence="1" type="ORF">SAMN02745120_2761</name>
</gene>
<proteinExistence type="predicted"/>
<accession>A0A1T5DFJ4</accession>
<evidence type="ECO:0000313" key="2">
    <source>
        <dbReference type="Proteomes" id="UP000243406"/>
    </source>
</evidence>
<keyword evidence="2" id="KW-1185">Reference proteome</keyword>
<evidence type="ECO:0000313" key="1">
    <source>
        <dbReference type="EMBL" id="SKB70436.1"/>
    </source>
</evidence>
<dbReference type="AlphaFoldDB" id="A0A1T5DFJ4"/>
<organism evidence="1 2">
    <name type="scientific">Acetoanaerobium noterae</name>
    <dbReference type="NCBI Taxonomy" id="745369"/>
    <lineage>
        <taxon>Bacteria</taxon>
        <taxon>Bacillati</taxon>
        <taxon>Bacillota</taxon>
        <taxon>Clostridia</taxon>
        <taxon>Peptostreptococcales</taxon>
        <taxon>Filifactoraceae</taxon>
        <taxon>Acetoanaerobium</taxon>
    </lineage>
</organism>
<reference evidence="2" key="1">
    <citation type="submission" date="2017-02" db="EMBL/GenBank/DDBJ databases">
        <authorList>
            <person name="Varghese N."/>
            <person name="Submissions S."/>
        </authorList>
    </citation>
    <scope>NUCLEOTIDE SEQUENCE [LARGE SCALE GENOMIC DNA]</scope>
    <source>
        <strain evidence="2">ATCC 35199</strain>
    </source>
</reference>
<dbReference type="NCBIfam" id="NF040898">
    <property type="entry name" value="CC_mini_metal"/>
    <property type="match status" value="1"/>
</dbReference>
<sequence>MLNKIKRKWKKFLETLADQNKSTYGEGGLNCCELKSVTENTTKRENKS</sequence>